<feature type="domain" description="TadE-like" evidence="2">
    <location>
        <begin position="26"/>
        <end position="66"/>
    </location>
</feature>
<evidence type="ECO:0000313" key="3">
    <source>
        <dbReference type="EMBL" id="KKB13166.1"/>
    </source>
</evidence>
<dbReference type="AlphaFoldDB" id="A0A0F5FWB4"/>
<evidence type="ECO:0000313" key="4">
    <source>
        <dbReference type="Proteomes" id="UP000033632"/>
    </source>
</evidence>
<gene>
    <name evidence="3" type="ORF">VE25_03545</name>
</gene>
<dbReference type="InterPro" id="IPR012495">
    <property type="entry name" value="TadE-like_dom"/>
</dbReference>
<protein>
    <recommendedName>
        <fullName evidence="2">TadE-like domain-containing protein</fullName>
    </recommendedName>
</protein>
<dbReference type="EMBL" id="JZEX01000046">
    <property type="protein sequence ID" value="KKB13166.1"/>
    <property type="molecule type" value="Genomic_DNA"/>
</dbReference>
<comment type="caution">
    <text evidence="3">The sequence shown here is derived from an EMBL/GenBank/DDBJ whole genome shotgun (WGS) entry which is preliminary data.</text>
</comment>
<accession>A0A0F5FWB4</accession>
<keyword evidence="1" id="KW-0472">Membrane</keyword>
<dbReference type="Proteomes" id="UP000033632">
    <property type="component" value="Unassembled WGS sequence"/>
</dbReference>
<dbReference type="OrthoDB" id="7349713at2"/>
<evidence type="ECO:0000259" key="2">
    <source>
        <dbReference type="Pfam" id="PF07811"/>
    </source>
</evidence>
<keyword evidence="1" id="KW-1133">Transmembrane helix</keyword>
<proteinExistence type="predicted"/>
<reference evidence="3 4" key="1">
    <citation type="submission" date="2015-03" db="EMBL/GenBank/DDBJ databases">
        <authorList>
            <person name="Hassan Y.I."/>
            <person name="Lepp D."/>
            <person name="Li X.-Z."/>
            <person name="Zhou T."/>
        </authorList>
    </citation>
    <scope>NUCLEOTIDE SEQUENCE [LARGE SCALE GENOMIC DNA]</scope>
    <source>
        <strain evidence="3 4">BD-c194</strain>
    </source>
</reference>
<organism evidence="3 4">
    <name type="scientific">Devosia geojensis</name>
    <dbReference type="NCBI Taxonomy" id="443610"/>
    <lineage>
        <taxon>Bacteria</taxon>
        <taxon>Pseudomonadati</taxon>
        <taxon>Pseudomonadota</taxon>
        <taxon>Alphaproteobacteria</taxon>
        <taxon>Hyphomicrobiales</taxon>
        <taxon>Devosiaceae</taxon>
        <taxon>Devosia</taxon>
    </lineage>
</organism>
<dbReference type="STRING" id="443610.VE25_03545"/>
<feature type="transmembrane region" description="Helical" evidence="1">
    <location>
        <begin position="32"/>
        <end position="54"/>
    </location>
</feature>
<name>A0A0F5FWB4_9HYPH</name>
<evidence type="ECO:0000256" key="1">
    <source>
        <dbReference type="SAM" id="Phobius"/>
    </source>
</evidence>
<dbReference type="Pfam" id="PF07811">
    <property type="entry name" value="TadE"/>
    <property type="match status" value="1"/>
</dbReference>
<dbReference type="RefSeq" id="WP_046107207.1">
    <property type="nucleotide sequence ID" value="NZ_JZEX01000046.1"/>
</dbReference>
<keyword evidence="4" id="KW-1185">Reference proteome</keyword>
<dbReference type="PATRIC" id="fig|443610.3.peg.3189"/>
<sequence length="188" mass="20447">MGERTSLAGLLLRALGRSRFARNERGATLVEFALLAVPFFALVGAILETAMVFLASEVLDAAVNDANRLILTGQAQSASFDFDDFRSAVCNHTFGLFNCDAIHIRVTPVTDFASASATPPVETDCTETCDWTEPQVFTPGQGSNIMLVQAYYKWPVILNFANFSLATLGDNTRLLAAVRVFRNEPFSG</sequence>
<keyword evidence="1" id="KW-0812">Transmembrane</keyword>